<feature type="region of interest" description="Disordered" evidence="1">
    <location>
        <begin position="130"/>
        <end position="154"/>
    </location>
</feature>
<evidence type="ECO:0000256" key="1">
    <source>
        <dbReference type="SAM" id="MobiDB-lite"/>
    </source>
</evidence>
<gene>
    <name evidence="2" type="primary">Cnig_chr_III.g8896</name>
    <name evidence="2" type="ORF">B9Z55_008896</name>
</gene>
<dbReference type="Proteomes" id="UP000230233">
    <property type="component" value="Chromosome III"/>
</dbReference>
<evidence type="ECO:0000313" key="2">
    <source>
        <dbReference type="EMBL" id="PIC41499.1"/>
    </source>
</evidence>
<reference evidence="3" key="1">
    <citation type="submission" date="2017-10" db="EMBL/GenBank/DDBJ databases">
        <title>Rapid genome shrinkage in a self-fertile nematode reveals novel sperm competition proteins.</title>
        <authorList>
            <person name="Yin D."/>
            <person name="Schwarz E.M."/>
            <person name="Thomas C.G."/>
            <person name="Felde R.L."/>
            <person name="Korf I.F."/>
            <person name="Cutter A.D."/>
            <person name="Schartner C.M."/>
            <person name="Ralston E.J."/>
            <person name="Meyer B.J."/>
            <person name="Haag E.S."/>
        </authorList>
    </citation>
    <scope>NUCLEOTIDE SEQUENCE [LARGE SCALE GENOMIC DNA]</scope>
    <source>
        <strain evidence="3">JU1422</strain>
    </source>
</reference>
<dbReference type="AlphaFoldDB" id="A0A2G5UPR2"/>
<protein>
    <submittedName>
        <fullName evidence="2">Uncharacterized protein</fullName>
    </submittedName>
</protein>
<evidence type="ECO:0000313" key="3">
    <source>
        <dbReference type="Proteomes" id="UP000230233"/>
    </source>
</evidence>
<comment type="caution">
    <text evidence="2">The sequence shown here is derived from an EMBL/GenBank/DDBJ whole genome shotgun (WGS) entry which is preliminary data.</text>
</comment>
<accession>A0A2G5UPR2</accession>
<name>A0A2G5UPR2_9PELO</name>
<organism evidence="2 3">
    <name type="scientific">Caenorhabditis nigoni</name>
    <dbReference type="NCBI Taxonomy" id="1611254"/>
    <lineage>
        <taxon>Eukaryota</taxon>
        <taxon>Metazoa</taxon>
        <taxon>Ecdysozoa</taxon>
        <taxon>Nematoda</taxon>
        <taxon>Chromadorea</taxon>
        <taxon>Rhabditida</taxon>
        <taxon>Rhabditina</taxon>
        <taxon>Rhabditomorpha</taxon>
        <taxon>Rhabditoidea</taxon>
        <taxon>Rhabditidae</taxon>
        <taxon>Peloderinae</taxon>
        <taxon>Caenorhabditis</taxon>
    </lineage>
</organism>
<proteinExistence type="predicted"/>
<keyword evidence="3" id="KW-1185">Reference proteome</keyword>
<dbReference type="EMBL" id="PDUG01000003">
    <property type="protein sequence ID" value="PIC41499.1"/>
    <property type="molecule type" value="Genomic_DNA"/>
</dbReference>
<sequence>MPPTHTFNESVGNVAYACIGKRVIAEKAKKEVTATSQTVVAALNKSIGKTNKKTEKMSNPVVSVSEKDQLEINTAYRIKEQKIFQLKMRSQKWGNLDLSDSFTRNLIIEMDADESKLHKFNDDILRNKFDPRIDQESTEMPETGAEEFGGPGMS</sequence>